<name>A0A5N5SKD6_9CRUS</name>
<dbReference type="InterPro" id="IPR048680">
    <property type="entry name" value="COG4_N"/>
</dbReference>
<dbReference type="EMBL" id="SEYY01024513">
    <property type="protein sequence ID" value="KAB7494069.1"/>
    <property type="molecule type" value="Genomic_DNA"/>
</dbReference>
<keyword evidence="5" id="KW-0653">Protein transport</keyword>
<dbReference type="GO" id="GO:0017119">
    <property type="term" value="C:Golgi transport complex"/>
    <property type="evidence" value="ECO:0007669"/>
    <property type="project" value="TreeGrafter"/>
</dbReference>
<evidence type="ECO:0000259" key="10">
    <source>
        <dbReference type="SMART" id="SM00762"/>
    </source>
</evidence>
<dbReference type="OrthoDB" id="47059at2759"/>
<dbReference type="SMART" id="SM00762">
    <property type="entry name" value="Cog4"/>
    <property type="match status" value="1"/>
</dbReference>
<evidence type="ECO:0000256" key="3">
    <source>
        <dbReference type="ARBA" id="ARBA00020975"/>
    </source>
</evidence>
<organism evidence="11 12">
    <name type="scientific">Armadillidium nasatum</name>
    <dbReference type="NCBI Taxonomy" id="96803"/>
    <lineage>
        <taxon>Eukaryota</taxon>
        <taxon>Metazoa</taxon>
        <taxon>Ecdysozoa</taxon>
        <taxon>Arthropoda</taxon>
        <taxon>Crustacea</taxon>
        <taxon>Multicrustacea</taxon>
        <taxon>Malacostraca</taxon>
        <taxon>Eumalacostraca</taxon>
        <taxon>Peracarida</taxon>
        <taxon>Isopoda</taxon>
        <taxon>Oniscidea</taxon>
        <taxon>Crinocheta</taxon>
        <taxon>Armadillidiidae</taxon>
        <taxon>Armadillidium</taxon>
    </lineage>
</organism>
<feature type="domain" description="COG4 transport protein middle alpha-helical bundle" evidence="10">
    <location>
        <begin position="167"/>
        <end position="465"/>
    </location>
</feature>
<keyword evidence="12" id="KW-1185">Reference proteome</keyword>
<dbReference type="InterPro" id="IPR048684">
    <property type="entry name" value="COG4_C"/>
</dbReference>
<evidence type="ECO:0000256" key="2">
    <source>
        <dbReference type="ARBA" id="ARBA00009215"/>
    </source>
</evidence>
<evidence type="ECO:0000256" key="9">
    <source>
        <dbReference type="SAM" id="MobiDB-lite"/>
    </source>
</evidence>
<feature type="compositionally biased region" description="Basic and acidic residues" evidence="9">
    <location>
        <begin position="337"/>
        <end position="347"/>
    </location>
</feature>
<comment type="subcellular location">
    <subcellularLocation>
        <location evidence="1">Golgi apparatus membrane</location>
        <topology evidence="1">Peripheral membrane protein</topology>
    </subcellularLocation>
</comment>
<evidence type="ECO:0000256" key="4">
    <source>
        <dbReference type="ARBA" id="ARBA00022448"/>
    </source>
</evidence>
<feature type="region of interest" description="Disordered" evidence="9">
    <location>
        <begin position="322"/>
        <end position="347"/>
    </location>
</feature>
<evidence type="ECO:0000313" key="11">
    <source>
        <dbReference type="EMBL" id="KAB7494069.1"/>
    </source>
</evidence>
<accession>A0A5N5SKD6</accession>
<comment type="similarity">
    <text evidence="2">Belongs to the COG4 family.</text>
</comment>
<dbReference type="Pfam" id="PF08318">
    <property type="entry name" value="COG4_m"/>
    <property type="match status" value="1"/>
</dbReference>
<keyword evidence="7" id="KW-0472">Membrane</keyword>
<protein>
    <recommendedName>
        <fullName evidence="3">Conserved oligomeric Golgi complex subunit 4</fullName>
    </recommendedName>
    <alternativeName>
        <fullName evidence="8">Component of oligomeric Golgi complex 4</fullName>
    </alternativeName>
</protein>
<dbReference type="PANTHER" id="PTHR24016:SF0">
    <property type="entry name" value="CONSERVED OLIGOMERIC GOLGI COMPLEX SUBUNIT 4"/>
    <property type="match status" value="1"/>
</dbReference>
<dbReference type="GO" id="GO:0006890">
    <property type="term" value="P:retrograde vesicle-mediated transport, Golgi to endoplasmic reticulum"/>
    <property type="evidence" value="ECO:0007669"/>
    <property type="project" value="TreeGrafter"/>
</dbReference>
<dbReference type="Proteomes" id="UP000326759">
    <property type="component" value="Unassembled WGS sequence"/>
</dbReference>
<dbReference type="Pfam" id="PF20663">
    <property type="entry name" value="COG4_N"/>
    <property type="match status" value="1"/>
</dbReference>
<dbReference type="Gene3D" id="1.10.287.1060">
    <property type="entry name" value="ESAT-6-like"/>
    <property type="match status" value="1"/>
</dbReference>
<keyword evidence="4" id="KW-0813">Transport</keyword>
<dbReference type="GO" id="GO:0007030">
    <property type="term" value="P:Golgi organization"/>
    <property type="evidence" value="ECO:0007669"/>
    <property type="project" value="TreeGrafter"/>
</dbReference>
<comment type="caution">
    <text evidence="11">The sequence shown here is derived from an EMBL/GenBank/DDBJ whole genome shotgun (WGS) entry which is preliminary data.</text>
</comment>
<sequence length="712" mass="81001">MLSQSLDGIDPKKFTTLEEIKEAYDQLCKEEKIVDERLEWNIGNRHRLEARLSQLAHLVPTLQIVQADARKLENTISFTCQLANNVSAKVRELDIAKGRVSEVQKRVGDLLDLEGCAGGVATALSQEDYEKAAGHIYRFLSMDETVLRHSADSANKGENFETWFERLKNAESKLREIINQNFDEAVRREDEASIERFFKLFPLLNKHEEGLAKFTNYLCSKIRAKSEKNLSLAKQIGPRDKRAHIIWADTITLLFEEIARVIEIRQPIIETYYWRLCIVVELLQEECDRIANGIISNMQTQRKLNNILSTVQEALRMSNMAMSSNSSKDQIKPSTPDPRDLDTLSRRADYESSIEDKHLRKQKIEMFETKLSRSQVVCDMAVVIGNYTILEQFYLNESFRKAVALDSGEGQNQTSSLVDDAFYIIKKSVRRAIASSSVDGVCAMLNHSVDLLERQLAAGFHQTLRKGFPVQGYLDLTQTALNNAEISCRHVNSLQNSLRETIDSAMKDLSPTDSAKLESCLSDLKATSGRFRSVVDFGLSQLQATAIKPKVKPWVDTFTTISHDITEEELSAYEANDPFSQQLMVQIDGLLGSFIPLLTTENHKSLVEILVKEVASQLEKAVFKSTFNRFGGLQFDREVRAIAGYLSQVSEWSVREQLARLTQMATLLNLENLSEVSEYSTCTTWRLTPTEMKKTLQLRMDFKYEDIQRLKL</sequence>
<keyword evidence="6" id="KW-0333">Golgi apparatus</keyword>
<evidence type="ECO:0000256" key="7">
    <source>
        <dbReference type="ARBA" id="ARBA00023136"/>
    </source>
</evidence>
<dbReference type="Gene3D" id="1.20.58.1970">
    <property type="match status" value="1"/>
</dbReference>
<proteinExistence type="inferred from homology"/>
<evidence type="ECO:0000256" key="6">
    <source>
        <dbReference type="ARBA" id="ARBA00023034"/>
    </source>
</evidence>
<dbReference type="GO" id="GO:0000139">
    <property type="term" value="C:Golgi membrane"/>
    <property type="evidence" value="ECO:0007669"/>
    <property type="project" value="UniProtKB-SubCell"/>
</dbReference>
<dbReference type="InterPro" id="IPR048682">
    <property type="entry name" value="COG4"/>
</dbReference>
<reference evidence="11 12" key="1">
    <citation type="journal article" date="2019" name="PLoS Biol.">
        <title>Sex chromosomes control vertical transmission of feminizing Wolbachia symbionts in an isopod.</title>
        <authorList>
            <person name="Becking T."/>
            <person name="Chebbi M.A."/>
            <person name="Giraud I."/>
            <person name="Moumen B."/>
            <person name="Laverre T."/>
            <person name="Caubet Y."/>
            <person name="Peccoud J."/>
            <person name="Gilbert C."/>
            <person name="Cordaux R."/>
        </authorList>
    </citation>
    <scope>NUCLEOTIDE SEQUENCE [LARGE SCALE GENOMIC DNA]</scope>
    <source>
        <strain evidence="11">ANa2</strain>
        <tissue evidence="11">Whole body excluding digestive tract and cuticle</tissue>
    </source>
</reference>
<dbReference type="GO" id="GO:0015031">
    <property type="term" value="P:protein transport"/>
    <property type="evidence" value="ECO:0007669"/>
    <property type="project" value="UniProtKB-KW"/>
</dbReference>
<dbReference type="InterPro" id="IPR013167">
    <property type="entry name" value="COG4_M"/>
</dbReference>
<evidence type="ECO:0000256" key="8">
    <source>
        <dbReference type="ARBA" id="ARBA00031340"/>
    </source>
</evidence>
<dbReference type="Pfam" id="PF20662">
    <property type="entry name" value="COG4_C"/>
    <property type="match status" value="1"/>
</dbReference>
<evidence type="ECO:0000256" key="5">
    <source>
        <dbReference type="ARBA" id="ARBA00022927"/>
    </source>
</evidence>
<gene>
    <name evidence="11" type="primary">COG4</name>
    <name evidence="11" type="ORF">Anas_09556</name>
</gene>
<dbReference type="AlphaFoldDB" id="A0A5N5SKD6"/>
<evidence type="ECO:0000313" key="12">
    <source>
        <dbReference type="Proteomes" id="UP000326759"/>
    </source>
</evidence>
<dbReference type="PANTHER" id="PTHR24016">
    <property type="entry name" value="CONSERVED OLIGOMERIC GOLGI COMPLEX SUBUNIT 4"/>
    <property type="match status" value="1"/>
</dbReference>
<evidence type="ECO:0000256" key="1">
    <source>
        <dbReference type="ARBA" id="ARBA00004395"/>
    </source>
</evidence>